<evidence type="ECO:0000313" key="4">
    <source>
        <dbReference type="Proteomes" id="UP001189429"/>
    </source>
</evidence>
<dbReference type="Gene3D" id="3.30.720.50">
    <property type="match status" value="1"/>
</dbReference>
<dbReference type="InterPro" id="IPR004170">
    <property type="entry name" value="WWE_dom"/>
</dbReference>
<dbReference type="Pfam" id="PF02825">
    <property type="entry name" value="WWE"/>
    <property type="match status" value="1"/>
</dbReference>
<feature type="region of interest" description="Disordered" evidence="1">
    <location>
        <begin position="297"/>
        <end position="319"/>
    </location>
</feature>
<feature type="compositionally biased region" description="Acidic residues" evidence="1">
    <location>
        <begin position="266"/>
        <end position="280"/>
    </location>
</feature>
<gene>
    <name evidence="3" type="ORF">PCOR1329_LOCUS78930</name>
</gene>
<sequence>MTPRPSAESPGGAMEGAAYLAGGEGGRDGDQAVVRWQYLFEDSYMFDSTIPGWHSFGREDAANLESAYQAMDSASSEPCLSRLSAGGYRYEVDVRGMVQRNLQTGKSRAVRRAEFRYQSQVVEDGGSFVLEARLRGGQEVSWAWEVQGDRGDSLDFRADFAADSAAGSLLPWGAAETLARGSQSEHAWSYAARGAGRLRLCWSSPRSWSAAAPRVLLVECWRGAATEEVAGLPCAAEWLAAAGVAEPAGDGEAAEARGPAGAVGGAEEEEEGEEWQEGEAESFLRPFSALGMRDPTEGMGREAAEAAAAAGSAAATEPPYWSGRARACPEGWHPEHVGDETTLDALRRMLAVARPEELGKGYDVKRYSRTYRRLDISGPGPHRPCYSSPPWTPPFL</sequence>
<feature type="compositionally biased region" description="Low complexity" evidence="1">
    <location>
        <begin position="250"/>
        <end position="260"/>
    </location>
</feature>
<reference evidence="3" key="1">
    <citation type="submission" date="2023-10" db="EMBL/GenBank/DDBJ databases">
        <authorList>
            <person name="Chen Y."/>
            <person name="Shah S."/>
            <person name="Dougan E. K."/>
            <person name="Thang M."/>
            <person name="Chan C."/>
        </authorList>
    </citation>
    <scope>NUCLEOTIDE SEQUENCE [LARGE SCALE GENOMIC DNA]</scope>
</reference>
<proteinExistence type="predicted"/>
<feature type="region of interest" description="Disordered" evidence="1">
    <location>
        <begin position="376"/>
        <end position="396"/>
    </location>
</feature>
<protein>
    <recommendedName>
        <fullName evidence="2">WWE domain-containing protein</fullName>
    </recommendedName>
</protein>
<keyword evidence="4" id="KW-1185">Reference proteome</keyword>
<feature type="compositionally biased region" description="Low complexity" evidence="1">
    <location>
        <begin position="305"/>
        <end position="315"/>
    </location>
</feature>
<dbReference type="SUPFAM" id="SSF117839">
    <property type="entry name" value="WWE domain"/>
    <property type="match status" value="1"/>
</dbReference>
<feature type="region of interest" description="Disordered" evidence="1">
    <location>
        <begin position="1"/>
        <end position="26"/>
    </location>
</feature>
<feature type="region of interest" description="Disordered" evidence="1">
    <location>
        <begin position="250"/>
        <end position="280"/>
    </location>
</feature>
<dbReference type="EMBL" id="CAUYUJ010021048">
    <property type="protein sequence ID" value="CAK0902254.1"/>
    <property type="molecule type" value="Genomic_DNA"/>
</dbReference>
<evidence type="ECO:0000313" key="3">
    <source>
        <dbReference type="EMBL" id="CAK0902254.1"/>
    </source>
</evidence>
<dbReference type="InterPro" id="IPR037197">
    <property type="entry name" value="WWE_dom_sf"/>
</dbReference>
<organism evidence="3 4">
    <name type="scientific">Prorocentrum cordatum</name>
    <dbReference type="NCBI Taxonomy" id="2364126"/>
    <lineage>
        <taxon>Eukaryota</taxon>
        <taxon>Sar</taxon>
        <taxon>Alveolata</taxon>
        <taxon>Dinophyceae</taxon>
        <taxon>Prorocentrales</taxon>
        <taxon>Prorocentraceae</taxon>
        <taxon>Prorocentrum</taxon>
    </lineage>
</organism>
<evidence type="ECO:0000256" key="1">
    <source>
        <dbReference type="SAM" id="MobiDB-lite"/>
    </source>
</evidence>
<comment type="caution">
    <text evidence="3">The sequence shown here is derived from an EMBL/GenBank/DDBJ whole genome shotgun (WGS) entry which is preliminary data.</text>
</comment>
<evidence type="ECO:0000259" key="2">
    <source>
        <dbReference type="PROSITE" id="PS50918"/>
    </source>
</evidence>
<feature type="compositionally biased region" description="Low complexity" evidence="1">
    <location>
        <begin position="11"/>
        <end position="21"/>
    </location>
</feature>
<dbReference type="Proteomes" id="UP001189429">
    <property type="component" value="Unassembled WGS sequence"/>
</dbReference>
<feature type="domain" description="WWE" evidence="2">
    <location>
        <begin position="22"/>
        <end position="112"/>
    </location>
</feature>
<name>A0ABN9XQM7_9DINO</name>
<dbReference type="PROSITE" id="PS50918">
    <property type="entry name" value="WWE"/>
    <property type="match status" value="1"/>
</dbReference>
<accession>A0ABN9XQM7</accession>